<dbReference type="STRING" id="1121326.CLMAG_40990"/>
<accession>A0A161WU05</accession>
<keyword evidence="3" id="KW-1185">Reference proteome</keyword>
<evidence type="ECO:0000313" key="2">
    <source>
        <dbReference type="EMBL" id="KZL90328.1"/>
    </source>
</evidence>
<name>A0A161WU05_9CLOT</name>
<reference evidence="2 3" key="1">
    <citation type="submission" date="2016-04" db="EMBL/GenBank/DDBJ databases">
        <title>Genome sequence of Clostridium magnum DSM 2767.</title>
        <authorList>
            <person name="Poehlein A."/>
            <person name="Uhlig R."/>
            <person name="Fischer R."/>
            <person name="Bahl H."/>
            <person name="Daniel R."/>
        </authorList>
    </citation>
    <scope>NUCLEOTIDE SEQUENCE [LARGE SCALE GENOMIC DNA]</scope>
    <source>
        <strain evidence="2 3">DSM 2767</strain>
    </source>
</reference>
<dbReference type="PANTHER" id="PTHR43143">
    <property type="entry name" value="METALLOPHOSPHOESTERASE, CALCINEURIN SUPERFAMILY"/>
    <property type="match status" value="1"/>
</dbReference>
<dbReference type="InterPro" id="IPR008979">
    <property type="entry name" value="Galactose-bd-like_sf"/>
</dbReference>
<dbReference type="EC" id="3.1.3.1" evidence="2"/>
<dbReference type="InterPro" id="IPR004843">
    <property type="entry name" value="Calcineurin-like_PHP"/>
</dbReference>
<dbReference type="RefSeq" id="WP_066626497.1">
    <property type="nucleotide sequence ID" value="NZ_FQXL01000008.1"/>
</dbReference>
<dbReference type="Gene3D" id="2.60.120.260">
    <property type="entry name" value="Galactose-binding domain-like"/>
    <property type="match status" value="1"/>
</dbReference>
<dbReference type="EMBL" id="LWAE01000005">
    <property type="protein sequence ID" value="KZL90328.1"/>
    <property type="molecule type" value="Genomic_DNA"/>
</dbReference>
<keyword evidence="2" id="KW-0378">Hydrolase</keyword>
<dbReference type="Proteomes" id="UP000076603">
    <property type="component" value="Unassembled WGS sequence"/>
</dbReference>
<dbReference type="SUPFAM" id="SSF56300">
    <property type="entry name" value="Metallo-dependent phosphatases"/>
    <property type="match status" value="1"/>
</dbReference>
<dbReference type="InterPro" id="IPR029052">
    <property type="entry name" value="Metallo-depent_PP-like"/>
</dbReference>
<dbReference type="AlphaFoldDB" id="A0A161WU05"/>
<dbReference type="PANTHER" id="PTHR43143:SF1">
    <property type="entry name" value="SERINE_THREONINE-PROTEIN PHOSPHATASE CPPED1"/>
    <property type="match status" value="1"/>
</dbReference>
<sequence length="465" mass="51920">MGASFRIVILADSSRPSVGVNTQMLSTLLSHIKKLSPQPKFIFFAGDMVYGGAKVSEQLEDWKKLIKNYYPVTMLYPAMGSHENNEPAFSNAFSHLPNEQLQGYKRTVYSFDYEDARFIVLNSNRRGSKCSYAIDTKQRAWLKNTLDNSNKKYNFVFFHVPAFPTGHHYGESLDGSPDDRNALWSIVDHYNVTAVFVGHEHNYCRRLIDKSFTTNGLQIQNSIYQITTGGAGSSLNAHITNIKNAIVGPLGVNHYCILDINNKGVSLQAYDKENTLIDSCSIYPSKEAPASNNITDILVPMGASWKYFDKGSNLGTSWRKVHFDDSSWPSGLAELGYGDGGEATVIGYGPNVYKKYITTYFRKHFTVRDTSIYKSLILRIQRDDGAVVYLNGKEVYRTNMPSGVIKYDTLAVKALAGIDEASFEKTIIDTNLLKNGDNVIAVEIHQVCPSSSDISFNFQLIGDKS</sequence>
<proteinExistence type="predicted"/>
<dbReference type="InterPro" id="IPR051918">
    <property type="entry name" value="STPP_CPPED1"/>
</dbReference>
<evidence type="ECO:0000313" key="3">
    <source>
        <dbReference type="Proteomes" id="UP000076603"/>
    </source>
</evidence>
<comment type="caution">
    <text evidence="2">The sequence shown here is derived from an EMBL/GenBank/DDBJ whole genome shotgun (WGS) entry which is preliminary data.</text>
</comment>
<dbReference type="PATRIC" id="fig|1121326.3.peg.4152"/>
<dbReference type="Gene3D" id="3.60.21.10">
    <property type="match status" value="1"/>
</dbReference>
<evidence type="ECO:0000259" key="1">
    <source>
        <dbReference type="Pfam" id="PF00149"/>
    </source>
</evidence>
<dbReference type="GO" id="GO:0004035">
    <property type="term" value="F:alkaline phosphatase activity"/>
    <property type="evidence" value="ECO:0007669"/>
    <property type="project" value="UniProtKB-EC"/>
</dbReference>
<dbReference type="Pfam" id="PF00149">
    <property type="entry name" value="Metallophos"/>
    <property type="match status" value="1"/>
</dbReference>
<feature type="domain" description="Calcineurin-like phosphoesterase" evidence="1">
    <location>
        <begin position="6"/>
        <end position="203"/>
    </location>
</feature>
<gene>
    <name evidence="2" type="primary">phoA_2</name>
    <name evidence="2" type="ORF">CLMAG_40990</name>
</gene>
<dbReference type="SUPFAM" id="SSF49785">
    <property type="entry name" value="Galactose-binding domain-like"/>
    <property type="match status" value="1"/>
</dbReference>
<organism evidence="2 3">
    <name type="scientific">Clostridium magnum DSM 2767</name>
    <dbReference type="NCBI Taxonomy" id="1121326"/>
    <lineage>
        <taxon>Bacteria</taxon>
        <taxon>Bacillati</taxon>
        <taxon>Bacillota</taxon>
        <taxon>Clostridia</taxon>
        <taxon>Eubacteriales</taxon>
        <taxon>Clostridiaceae</taxon>
        <taxon>Clostridium</taxon>
    </lineage>
</organism>
<dbReference type="OrthoDB" id="9809781at2"/>
<protein>
    <submittedName>
        <fullName evidence="2">Alkaline phosphatase</fullName>
        <ecNumber evidence="2">3.1.3.1</ecNumber>
    </submittedName>
</protein>